<dbReference type="AlphaFoldDB" id="A0A556N5W4"/>
<sequence>MKPFFITTILVSCISLTACKKDKTTDDDHTEEDHPTAVITITSPNENDTIQGNFSVTGNIVGTGNLHGYQVTVTNTSNDSIIYQNDIDDHVANFTINQAVTNPYSVYAPLKLVVVAALDHEGHTETKTVHFVVH</sequence>
<organism evidence="1 2">
    <name type="scientific">Fluviicola chungangensis</name>
    <dbReference type="NCBI Taxonomy" id="2597671"/>
    <lineage>
        <taxon>Bacteria</taxon>
        <taxon>Pseudomonadati</taxon>
        <taxon>Bacteroidota</taxon>
        <taxon>Flavobacteriia</taxon>
        <taxon>Flavobacteriales</taxon>
        <taxon>Crocinitomicaceae</taxon>
        <taxon>Fluviicola</taxon>
    </lineage>
</organism>
<dbReference type="Proteomes" id="UP000316008">
    <property type="component" value="Unassembled WGS sequence"/>
</dbReference>
<comment type="caution">
    <text evidence="1">The sequence shown here is derived from an EMBL/GenBank/DDBJ whole genome shotgun (WGS) entry which is preliminary data.</text>
</comment>
<evidence type="ECO:0008006" key="3">
    <source>
        <dbReference type="Google" id="ProtNLM"/>
    </source>
</evidence>
<dbReference type="OrthoDB" id="9840134at2"/>
<accession>A0A556N5W4</accession>
<gene>
    <name evidence="1" type="ORF">FO442_00205</name>
</gene>
<dbReference type="PROSITE" id="PS51257">
    <property type="entry name" value="PROKAR_LIPOPROTEIN"/>
    <property type="match status" value="1"/>
</dbReference>
<keyword evidence="2" id="KW-1185">Reference proteome</keyword>
<dbReference type="RefSeq" id="WP_144331120.1">
    <property type="nucleotide sequence ID" value="NZ_VLPL01000001.1"/>
</dbReference>
<protein>
    <recommendedName>
        <fullName evidence="3">DUF4625 domain-containing protein</fullName>
    </recommendedName>
</protein>
<evidence type="ECO:0000313" key="1">
    <source>
        <dbReference type="EMBL" id="TSJ47584.1"/>
    </source>
</evidence>
<proteinExistence type="predicted"/>
<evidence type="ECO:0000313" key="2">
    <source>
        <dbReference type="Proteomes" id="UP000316008"/>
    </source>
</evidence>
<dbReference type="EMBL" id="VLPL01000001">
    <property type="protein sequence ID" value="TSJ47584.1"/>
    <property type="molecule type" value="Genomic_DNA"/>
</dbReference>
<reference evidence="1 2" key="1">
    <citation type="submission" date="2019-07" db="EMBL/GenBank/DDBJ databases">
        <authorList>
            <person name="Huq M.A."/>
        </authorList>
    </citation>
    <scope>NUCLEOTIDE SEQUENCE [LARGE SCALE GENOMIC DNA]</scope>
    <source>
        <strain evidence="1 2">MAH-3</strain>
    </source>
</reference>
<name>A0A556N5W4_9FLAO</name>